<accession>A0AA86SQ23</accession>
<keyword evidence="2" id="KW-1185">Reference proteome</keyword>
<dbReference type="Gramene" id="rna-AYBTSS11_LOCUS22343">
    <property type="protein sequence ID" value="CAJ1969599.1"/>
    <property type="gene ID" value="gene-AYBTSS11_LOCUS22343"/>
</dbReference>
<evidence type="ECO:0000313" key="1">
    <source>
        <dbReference type="EMBL" id="CAJ1969599.1"/>
    </source>
</evidence>
<dbReference type="EMBL" id="OY731404">
    <property type="protein sequence ID" value="CAJ1969599.1"/>
    <property type="molecule type" value="Genomic_DNA"/>
</dbReference>
<dbReference type="AlphaFoldDB" id="A0AA86SQ23"/>
<proteinExistence type="predicted"/>
<reference evidence="1" key="1">
    <citation type="submission" date="2023-10" db="EMBL/GenBank/DDBJ databases">
        <authorList>
            <person name="Domelevo Entfellner J.-B."/>
        </authorList>
    </citation>
    <scope>NUCLEOTIDE SEQUENCE</scope>
</reference>
<protein>
    <submittedName>
        <fullName evidence="1">Uncharacterized protein</fullName>
    </submittedName>
</protein>
<name>A0AA86SQ23_9FABA</name>
<evidence type="ECO:0000313" key="2">
    <source>
        <dbReference type="Proteomes" id="UP001189624"/>
    </source>
</evidence>
<dbReference type="Proteomes" id="UP001189624">
    <property type="component" value="Chromosome 7"/>
</dbReference>
<organism evidence="1 2">
    <name type="scientific">Sphenostylis stenocarpa</name>
    <dbReference type="NCBI Taxonomy" id="92480"/>
    <lineage>
        <taxon>Eukaryota</taxon>
        <taxon>Viridiplantae</taxon>
        <taxon>Streptophyta</taxon>
        <taxon>Embryophyta</taxon>
        <taxon>Tracheophyta</taxon>
        <taxon>Spermatophyta</taxon>
        <taxon>Magnoliopsida</taxon>
        <taxon>eudicotyledons</taxon>
        <taxon>Gunneridae</taxon>
        <taxon>Pentapetalae</taxon>
        <taxon>rosids</taxon>
        <taxon>fabids</taxon>
        <taxon>Fabales</taxon>
        <taxon>Fabaceae</taxon>
        <taxon>Papilionoideae</taxon>
        <taxon>50 kb inversion clade</taxon>
        <taxon>NPAAA clade</taxon>
        <taxon>indigoferoid/millettioid clade</taxon>
        <taxon>Phaseoleae</taxon>
        <taxon>Sphenostylis</taxon>
    </lineage>
</organism>
<gene>
    <name evidence="1" type="ORF">AYBTSS11_LOCUS22343</name>
</gene>
<sequence length="51" mass="5675">MERPSKSQIWTTTSSTTIIAVERPLSITRISGTKEPLVTTTTQIYASSFEE</sequence>